<dbReference type="Pfam" id="PF05816">
    <property type="entry name" value="TelA"/>
    <property type="match status" value="1"/>
</dbReference>
<feature type="region of interest" description="Disordered" evidence="4">
    <location>
        <begin position="1"/>
        <end position="59"/>
    </location>
</feature>
<evidence type="ECO:0000256" key="2">
    <source>
        <dbReference type="PIRNR" id="PIRNR026508"/>
    </source>
</evidence>
<dbReference type="PIRSF" id="PIRSF026508">
    <property type="entry name" value="TelA"/>
    <property type="match status" value="1"/>
</dbReference>
<dbReference type="Proteomes" id="UP000886887">
    <property type="component" value="Unassembled WGS sequence"/>
</dbReference>
<keyword evidence="3" id="KW-0175">Coiled coil</keyword>
<name>A0A9D0Z9W9_9FIRM</name>
<evidence type="ECO:0000256" key="3">
    <source>
        <dbReference type="SAM" id="Coils"/>
    </source>
</evidence>
<comment type="caution">
    <text evidence="5">The sequence shown here is derived from an EMBL/GenBank/DDBJ whole genome shotgun (WGS) entry which is preliminary data.</text>
</comment>
<dbReference type="PANTHER" id="PTHR38432:SF1">
    <property type="entry name" value="TELA-LIKE PROTEIN SAOUHSC_01408"/>
    <property type="match status" value="1"/>
</dbReference>
<evidence type="ECO:0000313" key="6">
    <source>
        <dbReference type="Proteomes" id="UP000886887"/>
    </source>
</evidence>
<gene>
    <name evidence="5" type="ORF">IAB73_06930</name>
</gene>
<sequence>MDEFKDMPVPTLRLPTDPAQAAPAAQAAQAAPAAPAAPAAQDAPAAPAAPAAQAAEAAPADPALTLDALTEEERKAVLELAGRIDVANSQVVLGYGSQAQEHLSTFSDKVLQEVRAKDAGEAGELLSQLVAQIQGFDATEEKKGLFGFLRRGQQSVAELKARYDRVEDGVEQIVSALRAHQEQLNADVAMLEEMYGLNQQYLRELTLYIVAGEERLRALREQELPGLLARARQTGDALDAQRANDYAAALDRFEKKLHDLRLSRMVAVQMGPQVRLMQSNDALLAEKIQSTIVNTIPLWKGQMVVALGMAHAQGALKAQQAVTDVTNELLRRNAEMLKTGTVQTAQAAERGVIDLDTLRQANAALIETISEVQRVQREGATAREQAGRELDRLERELRDRLLAAR</sequence>
<dbReference type="EMBL" id="DVFJ01000022">
    <property type="protein sequence ID" value="HIQ71921.1"/>
    <property type="molecule type" value="Genomic_DNA"/>
</dbReference>
<reference evidence="5" key="1">
    <citation type="submission" date="2020-10" db="EMBL/GenBank/DDBJ databases">
        <authorList>
            <person name="Gilroy R."/>
        </authorList>
    </citation>
    <scope>NUCLEOTIDE SEQUENCE</scope>
    <source>
        <strain evidence="5">ChiSxjej2B14-6234</strain>
    </source>
</reference>
<proteinExistence type="inferred from homology"/>
<evidence type="ECO:0000256" key="1">
    <source>
        <dbReference type="ARBA" id="ARBA00005541"/>
    </source>
</evidence>
<accession>A0A9D0Z9W9</accession>
<evidence type="ECO:0000256" key="4">
    <source>
        <dbReference type="SAM" id="MobiDB-lite"/>
    </source>
</evidence>
<dbReference type="InterPro" id="IPR008863">
    <property type="entry name" value="Toxic_anion-R_TelA"/>
</dbReference>
<feature type="compositionally biased region" description="Low complexity" evidence="4">
    <location>
        <begin position="17"/>
        <end position="59"/>
    </location>
</feature>
<dbReference type="PANTHER" id="PTHR38432">
    <property type="entry name" value="TELA-LIKE PROTEIN SAOUHSC_01408"/>
    <property type="match status" value="1"/>
</dbReference>
<feature type="coiled-coil region" evidence="3">
    <location>
        <begin position="355"/>
        <end position="403"/>
    </location>
</feature>
<comment type="similarity">
    <text evidence="1 2">Belongs to the TelA family.</text>
</comment>
<evidence type="ECO:0000313" key="5">
    <source>
        <dbReference type="EMBL" id="HIQ71921.1"/>
    </source>
</evidence>
<reference evidence="5" key="2">
    <citation type="journal article" date="2021" name="PeerJ">
        <title>Extensive microbial diversity within the chicken gut microbiome revealed by metagenomics and culture.</title>
        <authorList>
            <person name="Gilroy R."/>
            <person name="Ravi A."/>
            <person name="Getino M."/>
            <person name="Pursley I."/>
            <person name="Horton D.L."/>
            <person name="Alikhan N.F."/>
            <person name="Baker D."/>
            <person name="Gharbi K."/>
            <person name="Hall N."/>
            <person name="Watson M."/>
            <person name="Adriaenssens E.M."/>
            <person name="Foster-Nyarko E."/>
            <person name="Jarju S."/>
            <person name="Secka A."/>
            <person name="Antonio M."/>
            <person name="Oren A."/>
            <person name="Chaudhuri R.R."/>
            <person name="La Ragione R."/>
            <person name="Hildebrand F."/>
            <person name="Pallen M.J."/>
        </authorList>
    </citation>
    <scope>NUCLEOTIDE SEQUENCE</scope>
    <source>
        <strain evidence="5">ChiSxjej2B14-6234</strain>
    </source>
</reference>
<dbReference type="AlphaFoldDB" id="A0A9D0Z9W9"/>
<organism evidence="5 6">
    <name type="scientific">Candidatus Onthenecus intestinigallinarum</name>
    <dbReference type="NCBI Taxonomy" id="2840875"/>
    <lineage>
        <taxon>Bacteria</taxon>
        <taxon>Bacillati</taxon>
        <taxon>Bacillota</taxon>
        <taxon>Clostridia</taxon>
        <taxon>Eubacteriales</taxon>
        <taxon>Candidatus Onthenecus</taxon>
    </lineage>
</organism>
<protein>
    <submittedName>
        <fullName evidence="5">Toxic anion resistance protein</fullName>
    </submittedName>
</protein>